<keyword evidence="2" id="KW-0479">Metal-binding</keyword>
<feature type="compositionally biased region" description="Low complexity" evidence="6">
    <location>
        <begin position="166"/>
        <end position="178"/>
    </location>
</feature>
<evidence type="ECO:0000256" key="1">
    <source>
        <dbReference type="ARBA" id="ARBA00022468"/>
    </source>
</evidence>
<keyword evidence="1" id="KW-0343">GTPase activation</keyword>
<feature type="region of interest" description="Disordered" evidence="6">
    <location>
        <begin position="153"/>
        <end position="451"/>
    </location>
</feature>
<evidence type="ECO:0000313" key="8">
    <source>
        <dbReference type="EMBL" id="CDP35355.1"/>
    </source>
</evidence>
<dbReference type="GO" id="GO:0005096">
    <property type="term" value="F:GTPase activator activity"/>
    <property type="evidence" value="ECO:0007669"/>
    <property type="project" value="UniProtKB-KW"/>
</dbReference>
<reference evidence="8" key="2">
    <citation type="submission" date="2014-06" db="EMBL/GenBank/DDBJ databases">
        <title>The complete genome of Blastobotrys (Arxula) adeninivorans LS3 - a yeast of biotechnological interest.</title>
        <authorList>
            <person name="Kunze G."/>
            <person name="Gaillardin C."/>
            <person name="Czernicka M."/>
            <person name="Durrens P."/>
            <person name="Martin T."/>
            <person name="Boer E."/>
            <person name="Gabaldon T."/>
            <person name="Cruz J."/>
            <person name="Talla E."/>
            <person name="Marck C."/>
            <person name="Goffeau A."/>
            <person name="Barbe V."/>
            <person name="Baret P."/>
            <person name="Baronian K."/>
            <person name="Beier S."/>
            <person name="Bleykasten C."/>
            <person name="Bode R."/>
            <person name="Casaregola S."/>
            <person name="Despons L."/>
            <person name="Fairhead C."/>
            <person name="Giersberg M."/>
            <person name="Gierski P."/>
            <person name="Hahnel U."/>
            <person name="Hartmann A."/>
            <person name="Jankowska D."/>
            <person name="Jubin C."/>
            <person name="Jung P."/>
            <person name="Lafontaine I."/>
            <person name="Leh-Louis V."/>
            <person name="Lemaire M."/>
            <person name="Marcet-Houben M."/>
            <person name="Mascher M."/>
            <person name="Morel G."/>
            <person name="Richard G.-F."/>
            <person name="Riechen J."/>
            <person name="Sacerdot C."/>
            <person name="Sarkar A."/>
            <person name="Savel G."/>
            <person name="Schacherer J."/>
            <person name="Sherman D."/>
            <person name="Straub M.-L."/>
            <person name="Stein N."/>
            <person name="Thierry A."/>
            <person name="Trautwein-Schult A."/>
            <person name="Westhof E."/>
            <person name="Worch S."/>
            <person name="Dujon B."/>
            <person name="Souciet J.-L."/>
            <person name="Wincker P."/>
            <person name="Scholz U."/>
            <person name="Neuveglise N."/>
        </authorList>
    </citation>
    <scope>NUCLEOTIDE SEQUENCE</scope>
    <source>
        <strain evidence="8">LS3</strain>
    </source>
</reference>
<evidence type="ECO:0000256" key="4">
    <source>
        <dbReference type="ARBA" id="ARBA00022833"/>
    </source>
</evidence>
<dbReference type="FunFam" id="1.10.220.150:FF:000009">
    <property type="entry name" value="stromal membrane-associated protein 1 isoform X1"/>
    <property type="match status" value="1"/>
</dbReference>
<evidence type="ECO:0000259" key="7">
    <source>
        <dbReference type="PROSITE" id="PS50115"/>
    </source>
</evidence>
<dbReference type="SMART" id="SM00105">
    <property type="entry name" value="ArfGap"/>
    <property type="match status" value="1"/>
</dbReference>
<keyword evidence="4" id="KW-0862">Zinc</keyword>
<dbReference type="CDD" id="cd08839">
    <property type="entry name" value="ArfGap_SMAP"/>
    <property type="match status" value="1"/>
</dbReference>
<dbReference type="PRINTS" id="PR00405">
    <property type="entry name" value="REVINTRACTNG"/>
</dbReference>
<name>A0A060T2L9_BLAAD</name>
<proteinExistence type="predicted"/>
<dbReference type="Gene3D" id="1.10.220.150">
    <property type="entry name" value="Arf GTPase activating protein"/>
    <property type="match status" value="1"/>
</dbReference>
<feature type="domain" description="Arf-GAP" evidence="7">
    <location>
        <begin position="18"/>
        <end position="139"/>
    </location>
</feature>
<feature type="compositionally biased region" description="Low complexity" evidence="6">
    <location>
        <begin position="258"/>
        <end position="273"/>
    </location>
</feature>
<dbReference type="InterPro" id="IPR038508">
    <property type="entry name" value="ArfGAP_dom_sf"/>
</dbReference>
<dbReference type="PANTHER" id="PTHR45705">
    <property type="entry name" value="FI20236P1"/>
    <property type="match status" value="1"/>
</dbReference>
<gene>
    <name evidence="8" type="ORF">GNLVRS02_ARAD1C33506g</name>
</gene>
<keyword evidence="3 5" id="KW-0863">Zinc-finger</keyword>
<evidence type="ECO:0000256" key="6">
    <source>
        <dbReference type="SAM" id="MobiDB-lite"/>
    </source>
</evidence>
<dbReference type="PROSITE" id="PS50115">
    <property type="entry name" value="ARFGAP"/>
    <property type="match status" value="1"/>
</dbReference>
<feature type="compositionally biased region" description="Polar residues" evidence="6">
    <location>
        <begin position="383"/>
        <end position="406"/>
    </location>
</feature>
<dbReference type="Pfam" id="PF01412">
    <property type="entry name" value="ArfGap"/>
    <property type="match status" value="1"/>
</dbReference>
<dbReference type="SUPFAM" id="SSF57863">
    <property type="entry name" value="ArfGap/RecO-like zinc finger"/>
    <property type="match status" value="1"/>
</dbReference>
<feature type="compositionally biased region" description="Low complexity" evidence="6">
    <location>
        <begin position="313"/>
        <end position="377"/>
    </location>
</feature>
<reference evidence="8" key="1">
    <citation type="submission" date="2014-02" db="EMBL/GenBank/DDBJ databases">
        <authorList>
            <person name="Genoscope - CEA"/>
        </authorList>
    </citation>
    <scope>NUCLEOTIDE SEQUENCE</scope>
    <source>
        <strain evidence="8">LS3</strain>
    </source>
</reference>
<sequence length="451" mass="48181">MSSRYSRGVNKATSEKNQTILKTLLNDPANKHCADCKTAQHPRWASWNIGVFLCIRCSGIHRGMGTHISKVRSVDLDSWTDMHLENLIKWGNKRANKYWEAKLPENYVPDDSKIHNFIKTKYDLKRWVSGPMPDPSKLEDDDTPLAEVKEKLNTNGSRVQPPPSNQAPKQAPASSASALIPDLLGGDAEPSRAAPTSGSAGLLDTKPMPQTPPVSQAPPVHSNGQTAVQQNEQKPPPPPPKRIQTDQSDSLLGLDFVSSPSTSSPASGSSTKSLAGPQSGISSGVQRPDLKKSILSLYAKPQQPMQPMGAPVQSMQPMQPMAPMAPMGQQQSQSSQNTMQTPSMFDSLTSSTQGLSLGSTNSGLSSSSTANQSSGQNVFDNLMTHSSASAWASSPTQHRPSTTSTTQDDEWQSFTSSTTAHGSSTIATGGASTSTGTNTGLEDELFGNVWK</sequence>
<dbReference type="InterPro" id="IPR051718">
    <property type="entry name" value="ARF_GTPase-activating"/>
</dbReference>
<dbReference type="PhylomeDB" id="A0A060T2L9"/>
<evidence type="ECO:0000256" key="3">
    <source>
        <dbReference type="ARBA" id="ARBA00022771"/>
    </source>
</evidence>
<evidence type="ECO:0000256" key="5">
    <source>
        <dbReference type="PROSITE-ProRule" id="PRU00288"/>
    </source>
</evidence>
<evidence type="ECO:0000256" key="2">
    <source>
        <dbReference type="ARBA" id="ARBA00022723"/>
    </source>
</evidence>
<dbReference type="EMBL" id="HG937693">
    <property type="protein sequence ID" value="CDP35355.1"/>
    <property type="molecule type" value="Genomic_DNA"/>
</dbReference>
<dbReference type="InterPro" id="IPR044732">
    <property type="entry name" value="ArfGAP_SMAP1-like"/>
</dbReference>
<dbReference type="AlphaFoldDB" id="A0A060T2L9"/>
<dbReference type="PANTHER" id="PTHR45705:SF1">
    <property type="entry name" value="FI20236P1"/>
    <property type="match status" value="1"/>
</dbReference>
<organism evidence="8">
    <name type="scientific">Blastobotrys adeninivorans</name>
    <name type="common">Yeast</name>
    <name type="synonym">Arxula adeninivorans</name>
    <dbReference type="NCBI Taxonomy" id="409370"/>
    <lineage>
        <taxon>Eukaryota</taxon>
        <taxon>Fungi</taxon>
        <taxon>Dikarya</taxon>
        <taxon>Ascomycota</taxon>
        <taxon>Saccharomycotina</taxon>
        <taxon>Dipodascomycetes</taxon>
        <taxon>Dipodascales</taxon>
        <taxon>Trichomonascaceae</taxon>
        <taxon>Blastobotrys</taxon>
    </lineage>
</organism>
<dbReference type="InterPro" id="IPR001164">
    <property type="entry name" value="ArfGAP_dom"/>
</dbReference>
<dbReference type="InterPro" id="IPR037278">
    <property type="entry name" value="ARFGAP/RecO"/>
</dbReference>
<feature type="compositionally biased region" description="Polar residues" evidence="6">
    <location>
        <begin position="222"/>
        <end position="233"/>
    </location>
</feature>
<accession>A0A060T2L9</accession>
<protein>
    <submittedName>
        <fullName evidence="8">ARAD1C33506p</fullName>
    </submittedName>
</protein>
<dbReference type="GO" id="GO:0005737">
    <property type="term" value="C:cytoplasm"/>
    <property type="evidence" value="ECO:0007669"/>
    <property type="project" value="TreeGrafter"/>
</dbReference>
<dbReference type="GO" id="GO:0008270">
    <property type="term" value="F:zinc ion binding"/>
    <property type="evidence" value="ECO:0007669"/>
    <property type="project" value="UniProtKB-KW"/>
</dbReference>
<feature type="compositionally biased region" description="Low complexity" evidence="6">
    <location>
        <begin position="413"/>
        <end position="440"/>
    </location>
</feature>